<dbReference type="EMBL" id="JH159159">
    <property type="protein sequence ID" value="EGZ09705.1"/>
    <property type="molecule type" value="Genomic_DNA"/>
</dbReference>
<dbReference type="InParanoid" id="G5A4V6"/>
<name>G5A4V6_PHYSP</name>
<evidence type="ECO:0000313" key="2">
    <source>
        <dbReference type="EMBL" id="EGZ09705.1"/>
    </source>
</evidence>
<feature type="compositionally biased region" description="Low complexity" evidence="1">
    <location>
        <begin position="81"/>
        <end position="95"/>
    </location>
</feature>
<organism evidence="2 3">
    <name type="scientific">Phytophthora sojae (strain P6497)</name>
    <name type="common">Soybean stem and root rot agent</name>
    <name type="synonym">Phytophthora megasperma f. sp. glycines</name>
    <dbReference type="NCBI Taxonomy" id="1094619"/>
    <lineage>
        <taxon>Eukaryota</taxon>
        <taxon>Sar</taxon>
        <taxon>Stramenopiles</taxon>
        <taxon>Oomycota</taxon>
        <taxon>Peronosporomycetes</taxon>
        <taxon>Peronosporales</taxon>
        <taxon>Peronosporaceae</taxon>
        <taxon>Phytophthora</taxon>
    </lineage>
</organism>
<feature type="region of interest" description="Disordered" evidence="1">
    <location>
        <begin position="515"/>
        <end position="575"/>
    </location>
</feature>
<keyword evidence="3" id="KW-1185">Reference proteome</keyword>
<evidence type="ECO:0000313" key="3">
    <source>
        <dbReference type="Proteomes" id="UP000002640"/>
    </source>
</evidence>
<dbReference type="RefSeq" id="XP_009534566.1">
    <property type="nucleotide sequence ID" value="XM_009536271.1"/>
</dbReference>
<dbReference type="KEGG" id="psoj:PHYSODRAFT_521866"/>
<evidence type="ECO:0000256" key="1">
    <source>
        <dbReference type="SAM" id="MobiDB-lite"/>
    </source>
</evidence>
<feature type="compositionally biased region" description="Polar residues" evidence="1">
    <location>
        <begin position="565"/>
        <end position="575"/>
    </location>
</feature>
<gene>
    <name evidence="2" type="ORF">PHYSODRAFT_521866</name>
</gene>
<dbReference type="OMA" id="ECFDYVT"/>
<protein>
    <submittedName>
        <fullName evidence="2">Uncharacterized protein</fullName>
    </submittedName>
</protein>
<proteinExistence type="predicted"/>
<feature type="compositionally biased region" description="Polar residues" evidence="1">
    <location>
        <begin position="68"/>
        <end position="78"/>
    </location>
</feature>
<dbReference type="GeneID" id="20660448"/>
<accession>G5A4V6</accession>
<sequence length="901" mass="100958">MEATTNAAGRPPRPRAHKPSSHGAWSSTYSPYAGPVRASPRTAKLAHQDQQDHVQPPPATSRPKRPLSASQVASTRVAMTSPRPNSARPARPNSATKTRYMQLETIAFPMQSPTAEEFSETCEACLSPSPSSPEAGVLQETDSAALHMKLQALLEMWGEEQLGFRSCVLFCETTFRQAKALASRMSRPNAFMSAVAYSCLCQMGSVLDEKYPFLNNIIDELGAALYSNFTDLKRHIGQEDQTQHQSAIFFEHGKPWFQAFLMQKMRCRSIQSSADASKNEVQLLTEMLQEARAANSSAVVTAAAAFQVPQRRGKLEEYYTPPALELGDLGLESLSSKVLKAFTALSDADARHLLALLLENAVERDMPKLPNMMATTVGHMKGQDRREFLRECFDYVTPSELQDALHERDEINDDKRYQALVGDLHELLQLQPHEDGSEMKNSPSNSVALFHSEEARIGKRVHELVELVEDVATEVAFFEPKHQALFPHSILQRLHEEKPQCECVCGRHRLIDSDGEDAKEEEVIPAQSEEKEPQEEEDAKKQKSRRKSTLKRPLSAPSGRRKNAISFNTRYGSPRKSSASIHVFPLAEVCHLLSSILHLQFSREAAEAPSNAGSGAVSTLTFDDHWAFLRYDSASRTFKTLAKDYLIRKYGIKSIAVMHTLQLERSLLHYTAKDNHVRCELFSWFFGADKTRHQSKDHAFAFFQRLVKSILNLYAIKKTVRSNSITITASTQQLQPLAYSALITMWTECIGDGEPTNPRTIPASLALETCKQTFPPAMQRNSHFTLFREKLHRRSVEQKTMDLEEFFQGAMTAWQLVFDAQTEEATKTLEGAGTLDLEGFAKCLITNGLEFTTGERYELFDLLTQDGDESVISSKKMVQFLMEAKYLRPAAQPSTLTLLAG</sequence>
<feature type="region of interest" description="Disordered" evidence="1">
    <location>
        <begin position="1"/>
        <end position="96"/>
    </location>
</feature>
<dbReference type="Proteomes" id="UP000002640">
    <property type="component" value="Unassembled WGS sequence"/>
</dbReference>
<reference evidence="2 3" key="1">
    <citation type="journal article" date="2006" name="Science">
        <title>Phytophthora genome sequences uncover evolutionary origins and mechanisms of pathogenesis.</title>
        <authorList>
            <person name="Tyler B.M."/>
            <person name="Tripathy S."/>
            <person name="Zhang X."/>
            <person name="Dehal P."/>
            <person name="Jiang R.H."/>
            <person name="Aerts A."/>
            <person name="Arredondo F.D."/>
            <person name="Baxter L."/>
            <person name="Bensasson D."/>
            <person name="Beynon J.L."/>
            <person name="Chapman J."/>
            <person name="Damasceno C.M."/>
            <person name="Dorrance A.E."/>
            <person name="Dou D."/>
            <person name="Dickerman A.W."/>
            <person name="Dubchak I.L."/>
            <person name="Garbelotto M."/>
            <person name="Gijzen M."/>
            <person name="Gordon S.G."/>
            <person name="Govers F."/>
            <person name="Grunwald N.J."/>
            <person name="Huang W."/>
            <person name="Ivors K.L."/>
            <person name="Jones R.W."/>
            <person name="Kamoun S."/>
            <person name="Krampis K."/>
            <person name="Lamour K.H."/>
            <person name="Lee M.K."/>
            <person name="McDonald W.H."/>
            <person name="Medina M."/>
            <person name="Meijer H.J."/>
            <person name="Nordberg E.K."/>
            <person name="Maclean D.J."/>
            <person name="Ospina-Giraldo M.D."/>
            <person name="Morris P.F."/>
            <person name="Phuntumart V."/>
            <person name="Putnam N.H."/>
            <person name="Rash S."/>
            <person name="Rose J.K."/>
            <person name="Sakihama Y."/>
            <person name="Salamov A.A."/>
            <person name="Savidor A."/>
            <person name="Scheuring C.F."/>
            <person name="Smith B.M."/>
            <person name="Sobral B.W."/>
            <person name="Terry A."/>
            <person name="Torto-Alalibo T.A."/>
            <person name="Win J."/>
            <person name="Xu Z."/>
            <person name="Zhang H."/>
            <person name="Grigoriev I.V."/>
            <person name="Rokhsar D.S."/>
            <person name="Boore J.L."/>
        </authorList>
    </citation>
    <scope>NUCLEOTIDE SEQUENCE [LARGE SCALE GENOMIC DNA]</scope>
    <source>
        <strain evidence="2 3">P6497</strain>
    </source>
</reference>
<dbReference type="AlphaFoldDB" id="G5A4V6"/>